<gene>
    <name evidence="3" type="ORF">B0T14DRAFT_570531</name>
</gene>
<reference evidence="3" key="1">
    <citation type="submission" date="2023-06" db="EMBL/GenBank/DDBJ databases">
        <title>Genome-scale phylogeny and comparative genomics of the fungal order Sordariales.</title>
        <authorList>
            <consortium name="Lawrence Berkeley National Laboratory"/>
            <person name="Hensen N."/>
            <person name="Bonometti L."/>
            <person name="Westerberg I."/>
            <person name="Brannstrom I.O."/>
            <person name="Guillou S."/>
            <person name="Cros-Aarteil S."/>
            <person name="Calhoun S."/>
            <person name="Haridas S."/>
            <person name="Kuo A."/>
            <person name="Mondo S."/>
            <person name="Pangilinan J."/>
            <person name="Riley R."/>
            <person name="Labutti K."/>
            <person name="Andreopoulos B."/>
            <person name="Lipzen A."/>
            <person name="Chen C."/>
            <person name="Yanf M."/>
            <person name="Daum C."/>
            <person name="Ng V."/>
            <person name="Clum A."/>
            <person name="Steindorff A."/>
            <person name="Ohm R."/>
            <person name="Martin F."/>
            <person name="Silar P."/>
            <person name="Natvig D."/>
            <person name="Lalanne C."/>
            <person name="Gautier V."/>
            <person name="Ament-Velasquez S.L."/>
            <person name="Kruys A."/>
            <person name="Hutchinson M.I."/>
            <person name="Powell A.J."/>
            <person name="Barry K."/>
            <person name="Miller A.N."/>
            <person name="Grigoriev I.V."/>
            <person name="Debuchy R."/>
            <person name="Gladieux P."/>
            <person name="Thoren M.H."/>
            <person name="Johannesson H."/>
        </authorList>
    </citation>
    <scope>NUCLEOTIDE SEQUENCE</scope>
    <source>
        <strain evidence="3">CBS 606.72</strain>
    </source>
</reference>
<dbReference type="AlphaFoldDB" id="A0AA39WFU0"/>
<dbReference type="EMBL" id="JAULSU010000006">
    <property type="protein sequence ID" value="KAK0614612.1"/>
    <property type="molecule type" value="Genomic_DNA"/>
</dbReference>
<evidence type="ECO:0000259" key="1">
    <source>
        <dbReference type="Pfam" id="PF13622"/>
    </source>
</evidence>
<protein>
    <submittedName>
        <fullName evidence="3">Thioesterase-like superfamily-domain-containing protein</fullName>
    </submittedName>
</protein>
<evidence type="ECO:0000313" key="3">
    <source>
        <dbReference type="EMBL" id="KAK0614612.1"/>
    </source>
</evidence>
<evidence type="ECO:0000313" key="4">
    <source>
        <dbReference type="Proteomes" id="UP001175000"/>
    </source>
</evidence>
<proteinExistence type="predicted"/>
<name>A0AA39WFU0_9PEZI</name>
<accession>A0AA39WFU0</accession>
<comment type="caution">
    <text evidence="3">The sequence shown here is derived from an EMBL/GenBank/DDBJ whole genome shotgun (WGS) entry which is preliminary data.</text>
</comment>
<dbReference type="PANTHER" id="PTHR38110:SF1">
    <property type="entry name" value="THIOESTERASE DOMAIN-CONTAINING PROTEIN"/>
    <property type="match status" value="1"/>
</dbReference>
<dbReference type="InterPro" id="IPR049449">
    <property type="entry name" value="TesB_ACOT8-like_N"/>
</dbReference>
<dbReference type="PANTHER" id="PTHR38110">
    <property type="entry name" value="CHROMOSOME 23, WHOLE GENOME SHOTGUN SEQUENCE"/>
    <property type="match status" value="1"/>
</dbReference>
<dbReference type="InterPro" id="IPR029069">
    <property type="entry name" value="HotDog_dom_sf"/>
</dbReference>
<feature type="domain" description="Acyl-CoA thioesterase-like C-terminal" evidence="2">
    <location>
        <begin position="167"/>
        <end position="310"/>
    </location>
</feature>
<dbReference type="SUPFAM" id="SSF54637">
    <property type="entry name" value="Thioesterase/thiol ester dehydrase-isomerase"/>
    <property type="match status" value="2"/>
</dbReference>
<sequence>MAQPLRPDLITYSKAVEVETLDANTGTYRANISDAYLIVSVPNGGYVAATILQAASLFMAPKSQPHTLTAHWEFLTRSTVGSVIITLQIIKPGRQLTTLHATLYQNDLLPSAPWVTSTSRKCITAYLTMTSLPLAGLSLTTFALSNPPPPAPDFSLLPSDTDPNWTNHPFLSTHLNRVASLQNLHFYAPRPSAPHQPRTIPDMWIRLSTPNSPFTTVHLPYVIDSLPFSVEALRPAAGQDGPFGHDELFWYPTVVMNLEVKRPLEESHKVEWLFLRMKTREIMNGRFDLEVVVMDKEGALVAVGTQVGLVLGMERNLKGRGKM</sequence>
<evidence type="ECO:0000259" key="2">
    <source>
        <dbReference type="Pfam" id="PF20789"/>
    </source>
</evidence>
<feature type="domain" description="Acyl-CoA thioesterase-like N-terminal HotDog" evidence="1">
    <location>
        <begin position="41"/>
        <end position="128"/>
    </location>
</feature>
<dbReference type="Proteomes" id="UP001175000">
    <property type="component" value="Unassembled WGS sequence"/>
</dbReference>
<dbReference type="Pfam" id="PF13622">
    <property type="entry name" value="4HBT_3"/>
    <property type="match status" value="1"/>
</dbReference>
<organism evidence="3 4">
    <name type="scientific">Immersiella caudata</name>
    <dbReference type="NCBI Taxonomy" id="314043"/>
    <lineage>
        <taxon>Eukaryota</taxon>
        <taxon>Fungi</taxon>
        <taxon>Dikarya</taxon>
        <taxon>Ascomycota</taxon>
        <taxon>Pezizomycotina</taxon>
        <taxon>Sordariomycetes</taxon>
        <taxon>Sordariomycetidae</taxon>
        <taxon>Sordariales</taxon>
        <taxon>Lasiosphaeriaceae</taxon>
        <taxon>Immersiella</taxon>
    </lineage>
</organism>
<dbReference type="Pfam" id="PF20789">
    <property type="entry name" value="4HBT_3C"/>
    <property type="match status" value="1"/>
</dbReference>
<dbReference type="Gene3D" id="2.40.160.210">
    <property type="entry name" value="Acyl-CoA thioesterase, double hotdog domain"/>
    <property type="match status" value="1"/>
</dbReference>
<keyword evidence="4" id="KW-1185">Reference proteome</keyword>
<dbReference type="InterPro" id="IPR049450">
    <property type="entry name" value="ACOT8-like_C"/>
</dbReference>
<dbReference type="InterPro" id="IPR042171">
    <property type="entry name" value="Acyl-CoA_hotdog"/>
</dbReference>
<dbReference type="InterPro" id="IPR052389">
    <property type="entry name" value="Sec_Metab_Biosynth-Assoc"/>
</dbReference>